<evidence type="ECO:0000313" key="3">
    <source>
        <dbReference type="Proteomes" id="UP000182888"/>
    </source>
</evidence>
<proteinExistence type="predicted"/>
<evidence type="ECO:0000256" key="1">
    <source>
        <dbReference type="SAM" id="MobiDB-lite"/>
    </source>
</evidence>
<dbReference type="AlphaFoldDB" id="A0A0K2VWM4"/>
<reference evidence="3" key="1">
    <citation type="submission" date="2014-08" db="EMBL/GenBank/DDBJ databases">
        <authorList>
            <person name="Edwards T."/>
        </authorList>
    </citation>
    <scope>NUCLEOTIDE SEQUENCE [LARGE SCALE GENOMIC DNA]</scope>
</reference>
<dbReference type="AntiFam" id="ANF00185">
    <property type="entry name" value="Shadow ORF (opposite ybhD)"/>
</dbReference>
<feature type="region of interest" description="Disordered" evidence="1">
    <location>
        <begin position="1"/>
        <end position="21"/>
    </location>
</feature>
<protein>
    <submittedName>
        <fullName evidence="2">Uncharacterized protein</fullName>
    </submittedName>
</protein>
<dbReference type="Proteomes" id="UP000182888">
    <property type="component" value="Unassembled WGS sequence"/>
</dbReference>
<sequence length="288" mass="30785">MDRNAALEPRQVAEDHARGRGASQALLDRGEAEAGADKAERGQRVVRLVGDIGHEAGFGAGRQELRAVGVAGLAHDGDPDAAVEVAGLDVGDTDQRIALRHCQHQRLAPHQHAFNIGVALRRRGIDETEVEDALPQILELRRRSPASELQMKIRPRTAEILQHRGNKPRMHRALDITDGEAACRATGKVAAELFQARSVGKQCAGFGEEGPALGVEMDALLGPLEQGDAQLLLELHDLPAQGRLRNVQLLGGAADIAGLGDGDEISYLAQVEHFSAPNLKSSKVLTLS</sequence>
<evidence type="ECO:0000313" key="2">
    <source>
        <dbReference type="EMBL" id="CDX56038.1"/>
    </source>
</evidence>
<organism evidence="2 3">
    <name type="scientific">Mesorhizobium plurifarium</name>
    <dbReference type="NCBI Taxonomy" id="69974"/>
    <lineage>
        <taxon>Bacteria</taxon>
        <taxon>Pseudomonadati</taxon>
        <taxon>Pseudomonadota</taxon>
        <taxon>Alphaproteobacteria</taxon>
        <taxon>Hyphomicrobiales</taxon>
        <taxon>Phyllobacteriaceae</taxon>
        <taxon>Mesorhizobium</taxon>
    </lineage>
</organism>
<gene>
    <name evidence="2" type="ORF">MPL1032_20368</name>
</gene>
<accession>A0A0K2VWM4</accession>
<name>A0A0K2VWM4_MESPL</name>
<dbReference type="EMBL" id="CCND01000012">
    <property type="protein sequence ID" value="CDX56038.1"/>
    <property type="molecule type" value="Genomic_DNA"/>
</dbReference>
<feature type="compositionally biased region" description="Basic and acidic residues" evidence="1">
    <location>
        <begin position="1"/>
        <end position="18"/>
    </location>
</feature>